<protein>
    <submittedName>
        <fullName evidence="1">Uncharacterized protein</fullName>
    </submittedName>
</protein>
<keyword evidence="2" id="KW-1185">Reference proteome</keyword>
<organism evidence="1 2">
    <name type="scientific">Operophtera brumata</name>
    <name type="common">Winter moth</name>
    <name type="synonym">Phalaena brumata</name>
    <dbReference type="NCBI Taxonomy" id="104452"/>
    <lineage>
        <taxon>Eukaryota</taxon>
        <taxon>Metazoa</taxon>
        <taxon>Ecdysozoa</taxon>
        <taxon>Arthropoda</taxon>
        <taxon>Hexapoda</taxon>
        <taxon>Insecta</taxon>
        <taxon>Pterygota</taxon>
        <taxon>Neoptera</taxon>
        <taxon>Endopterygota</taxon>
        <taxon>Lepidoptera</taxon>
        <taxon>Glossata</taxon>
        <taxon>Ditrysia</taxon>
        <taxon>Geometroidea</taxon>
        <taxon>Geometridae</taxon>
        <taxon>Larentiinae</taxon>
        <taxon>Operophtera</taxon>
    </lineage>
</organism>
<accession>A0A0L7LD14</accession>
<reference evidence="1 2" key="1">
    <citation type="journal article" date="2015" name="Genome Biol. Evol.">
        <title>The genome of winter moth (Operophtera brumata) provides a genomic perspective on sexual dimorphism and phenology.</title>
        <authorList>
            <person name="Derks M.F."/>
            <person name="Smit S."/>
            <person name="Salis L."/>
            <person name="Schijlen E."/>
            <person name="Bossers A."/>
            <person name="Mateman C."/>
            <person name="Pijl A.S."/>
            <person name="de Ridder D."/>
            <person name="Groenen M.A."/>
            <person name="Visser M.E."/>
            <person name="Megens H.J."/>
        </authorList>
    </citation>
    <scope>NUCLEOTIDE SEQUENCE [LARGE SCALE GENOMIC DNA]</scope>
    <source>
        <strain evidence="1">WM2013NL</strain>
        <tissue evidence="1">Head and thorax</tissue>
    </source>
</reference>
<dbReference type="AlphaFoldDB" id="A0A0L7LD14"/>
<name>A0A0L7LD14_OPEBR</name>
<dbReference type="STRING" id="104452.A0A0L7LD14"/>
<dbReference type="EMBL" id="JTDY01001717">
    <property type="protein sequence ID" value="KOB73091.1"/>
    <property type="molecule type" value="Genomic_DNA"/>
</dbReference>
<sequence>MNANEFVTKLKANNTAEDISDLVKVFEEYNVILEQLQQKDRAPFSLNVLCILCSIDCIRETRGMERSDRVKTLACIYHIHRHVVRQDSLIPPELVLKVSFMPFELEAKHLLSEYSKTYWNILVDRLSYIERLRYKIPIIKLLPKVIEDALKIIEIYDTLQFCNSALVFLVKKLHFLYSDKYPKELNQIFTEIFIKLSTKDMKAFKKLQEKELIGIYMKLNECLYVIAENASKTSFKDSPLDKVVRTCITIVGHSPDLFHCLQTFYSNTFCCILTKNTDLKNCETVLDGLLVSFERTIKLGYKTAMIATYPFLNQFLRLYIEHHVTNCDQKPWKDNFNIEIQKICLKLIQVLMQRLKNCNQMLKCDNCQVKSGLHDGLRLSFLVKHFITVSLSQNILLTDILPIIYDIINHQYKILAELRDLGCVNYEKCFRKLQTDVHNTAISLNKAQYYEFSTKFFDVYLTYEINQPQLSDSKNISRALYNKSICELDSKVYENALIDAFLSLVYSKEALSSEKYMSLVMDIKAKELKSKEDDEADDEADDDSRKESLQLFSVLNACERALGKKMYGNIKPFLMDLKFR</sequence>
<gene>
    <name evidence="1" type="ORF">OBRU01_06323</name>
</gene>
<proteinExistence type="predicted"/>
<comment type="caution">
    <text evidence="1">The sequence shown here is derived from an EMBL/GenBank/DDBJ whole genome shotgun (WGS) entry which is preliminary data.</text>
</comment>
<evidence type="ECO:0000313" key="1">
    <source>
        <dbReference type="EMBL" id="KOB73091.1"/>
    </source>
</evidence>
<evidence type="ECO:0000313" key="2">
    <source>
        <dbReference type="Proteomes" id="UP000037510"/>
    </source>
</evidence>
<dbReference type="Proteomes" id="UP000037510">
    <property type="component" value="Unassembled WGS sequence"/>
</dbReference>